<evidence type="ECO:0000313" key="2">
    <source>
        <dbReference type="Proteomes" id="UP000676325"/>
    </source>
</evidence>
<dbReference type="Proteomes" id="UP000676325">
    <property type="component" value="Unassembled WGS sequence"/>
</dbReference>
<gene>
    <name evidence="1" type="ORF">KDK95_24340</name>
</gene>
<dbReference type="RefSeq" id="WP_212520592.1">
    <property type="nucleotide sequence ID" value="NZ_JAGSOH010000086.1"/>
</dbReference>
<dbReference type="Gene3D" id="1.10.287.1060">
    <property type="entry name" value="ESAT-6-like"/>
    <property type="match status" value="1"/>
</dbReference>
<comment type="caution">
    <text evidence="1">The sequence shown here is derived from an EMBL/GenBank/DDBJ whole genome shotgun (WGS) entry which is preliminary data.</text>
</comment>
<dbReference type="AlphaFoldDB" id="A0A941EFH8"/>
<accession>A0A941EFH8</accession>
<protein>
    <submittedName>
        <fullName evidence="1">Uncharacterized protein</fullName>
    </submittedName>
</protein>
<organism evidence="1 2">
    <name type="scientific">Actinospica acidithermotolerans</name>
    <dbReference type="NCBI Taxonomy" id="2828514"/>
    <lineage>
        <taxon>Bacteria</taxon>
        <taxon>Bacillati</taxon>
        <taxon>Actinomycetota</taxon>
        <taxon>Actinomycetes</taxon>
        <taxon>Catenulisporales</taxon>
        <taxon>Actinospicaceae</taxon>
        <taxon>Actinospica</taxon>
    </lineage>
</organism>
<evidence type="ECO:0000313" key="1">
    <source>
        <dbReference type="EMBL" id="MBR7829458.1"/>
    </source>
</evidence>
<dbReference type="InterPro" id="IPR036689">
    <property type="entry name" value="ESAT-6-like_sf"/>
</dbReference>
<sequence>MADFFKVDLDVLATMTGTLRQAGEQMDQALQAFGAAQDGQIGPSTLVGAAKDFQGTWKYGLGQLQQAISECTEGVDKVHKNYQETEQTVQQSLGKINTLLQE</sequence>
<dbReference type="SUPFAM" id="SSF140453">
    <property type="entry name" value="EsxAB dimer-like"/>
    <property type="match status" value="1"/>
</dbReference>
<dbReference type="EMBL" id="JAGSOH010000086">
    <property type="protein sequence ID" value="MBR7829458.1"/>
    <property type="molecule type" value="Genomic_DNA"/>
</dbReference>
<proteinExistence type="predicted"/>
<name>A0A941EFH8_9ACTN</name>
<keyword evidence="2" id="KW-1185">Reference proteome</keyword>
<reference evidence="1" key="1">
    <citation type="submission" date="2021-04" db="EMBL/GenBank/DDBJ databases">
        <title>Genome based classification of Actinospica acidithermotolerans sp. nov., an actinobacterium isolated from an Indonesian hot spring.</title>
        <authorList>
            <person name="Kusuma A.B."/>
            <person name="Putra K.E."/>
            <person name="Nafisah S."/>
            <person name="Loh J."/>
            <person name="Nouioui I."/>
            <person name="Goodfellow M."/>
        </authorList>
    </citation>
    <scope>NUCLEOTIDE SEQUENCE</scope>
    <source>
        <strain evidence="1">MGRD01-02</strain>
    </source>
</reference>